<sequence>MKKSIYQELTTEKLIKKRDLLKGVSIGFGIIFILAIAVVIYIFSSKGVKNVSIATLIPVFTLPMTFVPLLINLSLMNKEIKSRNL</sequence>
<accession>A0A1M7J0U4</accession>
<dbReference type="AlphaFoldDB" id="A0A1M7J0U4"/>
<feature type="transmembrane region" description="Helical" evidence="1">
    <location>
        <begin position="20"/>
        <end position="43"/>
    </location>
</feature>
<dbReference type="STRING" id="946677.SAMN05444484_106110"/>
<evidence type="ECO:0000256" key="1">
    <source>
        <dbReference type="SAM" id="Phobius"/>
    </source>
</evidence>
<evidence type="ECO:0008006" key="4">
    <source>
        <dbReference type="Google" id="ProtNLM"/>
    </source>
</evidence>
<feature type="transmembrane region" description="Helical" evidence="1">
    <location>
        <begin position="55"/>
        <end position="75"/>
    </location>
</feature>
<dbReference type="RefSeq" id="WP_068844262.1">
    <property type="nucleotide sequence ID" value="NZ_FRBT01000006.1"/>
</dbReference>
<keyword evidence="1" id="KW-0812">Transmembrane</keyword>
<dbReference type="Proteomes" id="UP000184028">
    <property type="component" value="Unassembled WGS sequence"/>
</dbReference>
<evidence type="ECO:0000313" key="2">
    <source>
        <dbReference type="EMBL" id="SHM46067.1"/>
    </source>
</evidence>
<name>A0A1M7J0U4_9FLAO</name>
<proteinExistence type="predicted"/>
<keyword evidence="1" id="KW-1133">Transmembrane helix</keyword>
<dbReference type="OrthoDB" id="771226at2"/>
<evidence type="ECO:0000313" key="3">
    <source>
        <dbReference type="Proteomes" id="UP000184028"/>
    </source>
</evidence>
<dbReference type="EMBL" id="FRBT01000006">
    <property type="protein sequence ID" value="SHM46067.1"/>
    <property type="molecule type" value="Genomic_DNA"/>
</dbReference>
<organism evidence="2 3">
    <name type="scientific">Flavobacterium chilense</name>
    <dbReference type="NCBI Taxonomy" id="946677"/>
    <lineage>
        <taxon>Bacteria</taxon>
        <taxon>Pseudomonadati</taxon>
        <taxon>Bacteroidota</taxon>
        <taxon>Flavobacteriia</taxon>
        <taxon>Flavobacteriales</taxon>
        <taxon>Flavobacteriaceae</taxon>
        <taxon>Flavobacterium</taxon>
    </lineage>
</organism>
<keyword evidence="3" id="KW-1185">Reference proteome</keyword>
<gene>
    <name evidence="2" type="ORF">SAMN05444484_106110</name>
</gene>
<keyword evidence="1" id="KW-0472">Membrane</keyword>
<protein>
    <recommendedName>
        <fullName evidence="4">Redox-active disulfide protein 2</fullName>
    </recommendedName>
</protein>
<reference evidence="3" key="1">
    <citation type="submission" date="2016-11" db="EMBL/GenBank/DDBJ databases">
        <authorList>
            <person name="Varghese N."/>
            <person name="Submissions S."/>
        </authorList>
    </citation>
    <scope>NUCLEOTIDE SEQUENCE [LARGE SCALE GENOMIC DNA]</scope>
    <source>
        <strain evidence="3">DSM 24724</strain>
    </source>
</reference>